<evidence type="ECO:0000256" key="2">
    <source>
        <dbReference type="ARBA" id="ARBA00023015"/>
    </source>
</evidence>
<evidence type="ECO:0000313" key="6">
    <source>
        <dbReference type="EMBL" id="AYV36537.1"/>
    </source>
</evidence>
<dbReference type="PROSITE" id="PS50931">
    <property type="entry name" value="HTH_LYSR"/>
    <property type="match status" value="1"/>
</dbReference>
<dbReference type="EMBL" id="CP033604">
    <property type="protein sequence ID" value="AYV36537.1"/>
    <property type="molecule type" value="Genomic_DNA"/>
</dbReference>
<dbReference type="PANTHER" id="PTHR30126:SF98">
    <property type="entry name" value="HTH-TYPE TRANSCRIPTIONAL ACTIVATOR BAUR"/>
    <property type="match status" value="1"/>
</dbReference>
<dbReference type="Pfam" id="PF03466">
    <property type="entry name" value="LysR_substrate"/>
    <property type="match status" value="1"/>
</dbReference>
<dbReference type="Proteomes" id="UP000267614">
    <property type="component" value="Chromosome"/>
</dbReference>
<dbReference type="Gene3D" id="1.10.10.10">
    <property type="entry name" value="Winged helix-like DNA-binding domain superfamily/Winged helix DNA-binding domain"/>
    <property type="match status" value="1"/>
</dbReference>
<dbReference type="InterPro" id="IPR036390">
    <property type="entry name" value="WH_DNA-bd_sf"/>
</dbReference>
<evidence type="ECO:0000259" key="5">
    <source>
        <dbReference type="PROSITE" id="PS50931"/>
    </source>
</evidence>
<dbReference type="RefSeq" id="WP_123172624.1">
    <property type="nucleotide sequence ID" value="NZ_CP033604.1"/>
</dbReference>
<evidence type="ECO:0000313" key="7">
    <source>
        <dbReference type="Proteomes" id="UP000267614"/>
    </source>
</evidence>
<gene>
    <name evidence="6" type="ORF">EFI48_06780</name>
</gene>
<reference evidence="6 7" key="1">
    <citation type="submission" date="2018-11" db="EMBL/GenBank/DDBJ databases">
        <title>Complete genome sequence of multidrug-resistant Aeromonas veronii strain MS-18-37.</title>
        <authorList>
            <person name="Abdelhamed H."/>
            <person name="Lawrence M."/>
            <person name="Waldbieser G."/>
        </authorList>
    </citation>
    <scope>NUCLEOTIDE SEQUENCE [LARGE SCALE GENOMIC DNA]</scope>
    <source>
        <strain evidence="6 7">MS-18-37</strain>
    </source>
</reference>
<dbReference type="AlphaFoldDB" id="A0AAN1QCB8"/>
<dbReference type="SUPFAM" id="SSF53850">
    <property type="entry name" value="Periplasmic binding protein-like II"/>
    <property type="match status" value="1"/>
</dbReference>
<dbReference type="PANTHER" id="PTHR30126">
    <property type="entry name" value="HTH-TYPE TRANSCRIPTIONAL REGULATOR"/>
    <property type="match status" value="1"/>
</dbReference>
<dbReference type="GO" id="GO:0003700">
    <property type="term" value="F:DNA-binding transcription factor activity"/>
    <property type="evidence" value="ECO:0007669"/>
    <property type="project" value="InterPro"/>
</dbReference>
<organism evidence="6 7">
    <name type="scientific">Aeromonas veronii</name>
    <dbReference type="NCBI Taxonomy" id="654"/>
    <lineage>
        <taxon>Bacteria</taxon>
        <taxon>Pseudomonadati</taxon>
        <taxon>Pseudomonadota</taxon>
        <taxon>Gammaproteobacteria</taxon>
        <taxon>Aeromonadales</taxon>
        <taxon>Aeromonadaceae</taxon>
        <taxon>Aeromonas</taxon>
    </lineage>
</organism>
<dbReference type="Gene3D" id="3.40.190.290">
    <property type="match status" value="1"/>
</dbReference>
<evidence type="ECO:0000256" key="1">
    <source>
        <dbReference type="ARBA" id="ARBA00009437"/>
    </source>
</evidence>
<feature type="domain" description="HTH lysR-type" evidence="5">
    <location>
        <begin position="15"/>
        <end position="72"/>
    </location>
</feature>
<accession>A0AAN1QCB8</accession>
<dbReference type="InterPro" id="IPR005119">
    <property type="entry name" value="LysR_subst-bd"/>
</dbReference>
<dbReference type="CDD" id="cd05466">
    <property type="entry name" value="PBP2_LTTR_substrate"/>
    <property type="match status" value="1"/>
</dbReference>
<proteinExistence type="inferred from homology"/>
<dbReference type="Pfam" id="PF00126">
    <property type="entry name" value="HTH_1"/>
    <property type="match status" value="1"/>
</dbReference>
<name>A0AAN1QCB8_AERVE</name>
<protein>
    <submittedName>
        <fullName evidence="6">LysR family transcriptional regulator</fullName>
    </submittedName>
</protein>
<keyword evidence="2" id="KW-0805">Transcription regulation</keyword>
<evidence type="ECO:0000256" key="4">
    <source>
        <dbReference type="ARBA" id="ARBA00023163"/>
    </source>
</evidence>
<dbReference type="InterPro" id="IPR000847">
    <property type="entry name" value="LysR_HTH_N"/>
</dbReference>
<keyword evidence="3" id="KW-0238">DNA-binding</keyword>
<dbReference type="InterPro" id="IPR036388">
    <property type="entry name" value="WH-like_DNA-bd_sf"/>
</dbReference>
<sequence length="312" mass="35464">MAQVSLMELGQVGDYEIRLLKVFKTVVECGGFSAAETVLNISRSTISVHMANLEQRLKLKLCSRGRAGFALTDEGAIIYESARRLFSQIEDFRSTVNGLHVQISGELKLVASDTISLDERCRFPEVLAEFCQQAPDVFVQFESAPMSDIERMILNGEVDVGFIPYHRQLDGLIYQPLYEETCYLYCSHRHPLFAEQDDEPLRQGLQQCRSVQAGIQTNPEVALQMVGLTKNATAYYYETRAVMILSGAYVGYLPEHYANHWEAEGRLRKLLPAERGYKLGIAAITHQFSRLNKPRDLFMRLLQKQMECNPPR</sequence>
<keyword evidence="4" id="KW-0804">Transcription</keyword>
<dbReference type="SUPFAM" id="SSF46785">
    <property type="entry name" value="Winged helix' DNA-binding domain"/>
    <property type="match status" value="1"/>
</dbReference>
<evidence type="ECO:0000256" key="3">
    <source>
        <dbReference type="ARBA" id="ARBA00023125"/>
    </source>
</evidence>
<dbReference type="GO" id="GO:0000976">
    <property type="term" value="F:transcription cis-regulatory region binding"/>
    <property type="evidence" value="ECO:0007669"/>
    <property type="project" value="TreeGrafter"/>
</dbReference>
<comment type="similarity">
    <text evidence="1">Belongs to the LysR transcriptional regulatory family.</text>
</comment>